<dbReference type="InterPro" id="IPR015424">
    <property type="entry name" value="PyrdxlP-dep_Trfase"/>
</dbReference>
<dbReference type="GO" id="GO:0047982">
    <property type="term" value="F:homocysteine desulfhydrase activity"/>
    <property type="evidence" value="ECO:0007669"/>
    <property type="project" value="UniProtKB-EC"/>
</dbReference>
<dbReference type="PANTHER" id="PTHR11808">
    <property type="entry name" value="TRANS-SULFURATION ENZYME FAMILY MEMBER"/>
    <property type="match status" value="1"/>
</dbReference>
<dbReference type="AlphaFoldDB" id="A0AAP3ES31"/>
<gene>
    <name evidence="14" type="ORF">M3A82_006120</name>
</gene>
<dbReference type="Gene3D" id="3.90.1150.10">
    <property type="entry name" value="Aspartate Aminotransferase, domain 1"/>
    <property type="match status" value="1"/>
</dbReference>
<dbReference type="GO" id="GO:0018826">
    <property type="term" value="F:methionine gamma-lyase activity"/>
    <property type="evidence" value="ECO:0007669"/>
    <property type="project" value="UniProtKB-EC"/>
</dbReference>
<dbReference type="FunFam" id="3.90.1150.10:FF:000008">
    <property type="entry name" value="Cystathionine gamma-synthase"/>
    <property type="match status" value="1"/>
</dbReference>
<dbReference type="PANTHER" id="PTHR11808:SF15">
    <property type="entry name" value="CYSTATHIONINE GAMMA-LYASE"/>
    <property type="match status" value="1"/>
</dbReference>
<evidence type="ECO:0000256" key="2">
    <source>
        <dbReference type="ARBA" id="ARBA00008667"/>
    </source>
</evidence>
<protein>
    <recommendedName>
        <fullName evidence="4">L-methionine gamma-lyase</fullName>
        <ecNumber evidence="3">4.4.1.11</ecNumber>
        <ecNumber evidence="7">4.4.1.2</ecNumber>
    </recommendedName>
    <alternativeName>
        <fullName evidence="8">Homocysteine desulfhydrase</fullName>
    </alternativeName>
</protein>
<feature type="compositionally biased region" description="Basic and acidic residues" evidence="13">
    <location>
        <begin position="1"/>
        <end position="11"/>
    </location>
</feature>
<dbReference type="EC" id="4.4.1.2" evidence="7"/>
<dbReference type="PIRSF" id="PIRSF001434">
    <property type="entry name" value="CGS"/>
    <property type="match status" value="1"/>
</dbReference>
<dbReference type="GO" id="GO:0003962">
    <property type="term" value="F:cystathionine gamma-synthase activity"/>
    <property type="evidence" value="ECO:0007669"/>
    <property type="project" value="TreeGrafter"/>
</dbReference>
<comment type="caution">
    <text evidence="14">The sequence shown here is derived from an EMBL/GenBank/DDBJ whole genome shotgun (WGS) entry which is preliminary data.</text>
</comment>
<comment type="similarity">
    <text evidence="2">Belongs to the trans-sulfuration enzymes family. L-methionine gamma-lyase subfamily.</text>
</comment>
<evidence type="ECO:0000256" key="9">
    <source>
        <dbReference type="ARBA" id="ARBA00048780"/>
    </source>
</evidence>
<dbReference type="Pfam" id="PF01053">
    <property type="entry name" value="Cys_Met_Meta_PP"/>
    <property type="match status" value="1"/>
</dbReference>
<dbReference type="InterPro" id="IPR015421">
    <property type="entry name" value="PyrdxlP-dep_Trfase_major"/>
</dbReference>
<dbReference type="GO" id="GO:0005737">
    <property type="term" value="C:cytoplasm"/>
    <property type="evidence" value="ECO:0007669"/>
    <property type="project" value="TreeGrafter"/>
</dbReference>
<dbReference type="GO" id="GO:0004123">
    <property type="term" value="F:cystathionine gamma-lyase activity"/>
    <property type="evidence" value="ECO:0007669"/>
    <property type="project" value="TreeGrafter"/>
</dbReference>
<dbReference type="EMBL" id="JALXKZ020000010">
    <property type="protein sequence ID" value="MCV7628916.1"/>
    <property type="molecule type" value="Genomic_DNA"/>
</dbReference>
<name>A0AAP3ES31_MICLU</name>
<reference evidence="14" key="1">
    <citation type="submission" date="2023-06" db="EMBL/GenBank/DDBJ databases">
        <title>lsaBGC provides a comprehensive framework for evolutionary analysis of biosynthetic gene clusters within focal taxa.</title>
        <authorList>
            <person name="Salamzade R."/>
            <person name="Sandstrom S."/>
            <person name="Kalan L.R."/>
        </authorList>
    </citation>
    <scope>NUCLEOTIDE SEQUENCE</scope>
    <source>
        <strain evidence="14">P3-SID899</strain>
    </source>
</reference>
<dbReference type="InterPro" id="IPR054542">
    <property type="entry name" value="Cys_met_metab_PP"/>
</dbReference>
<evidence type="ECO:0000256" key="4">
    <source>
        <dbReference type="ARBA" id="ARBA00019040"/>
    </source>
</evidence>
<comment type="cofactor">
    <cofactor evidence="1 12">
        <name>pyridoxal 5'-phosphate</name>
        <dbReference type="ChEBI" id="CHEBI:597326"/>
    </cofactor>
</comment>
<keyword evidence="14" id="KW-0808">Transferase</keyword>
<evidence type="ECO:0000313" key="15">
    <source>
        <dbReference type="Proteomes" id="UP001205867"/>
    </source>
</evidence>
<dbReference type="InterPro" id="IPR015422">
    <property type="entry name" value="PyrdxlP-dep_Trfase_small"/>
</dbReference>
<comment type="catalytic activity">
    <reaction evidence="9">
        <text>L-homocysteine + H2O = 2-oxobutanoate + hydrogen sulfide + NH4(+) + H(+)</text>
        <dbReference type="Rhea" id="RHEA:14501"/>
        <dbReference type="ChEBI" id="CHEBI:15377"/>
        <dbReference type="ChEBI" id="CHEBI:15378"/>
        <dbReference type="ChEBI" id="CHEBI:16763"/>
        <dbReference type="ChEBI" id="CHEBI:28938"/>
        <dbReference type="ChEBI" id="CHEBI:29919"/>
        <dbReference type="ChEBI" id="CHEBI:58199"/>
        <dbReference type="EC" id="4.4.1.2"/>
    </reaction>
    <physiologicalReaction direction="left-to-right" evidence="9">
        <dbReference type="Rhea" id="RHEA:14502"/>
    </physiologicalReaction>
</comment>
<keyword evidence="5 11" id="KW-0663">Pyridoxal phosphate</keyword>
<feature type="modified residue" description="N6-(pyridoxal phosphate)lysine" evidence="11">
    <location>
        <position position="237"/>
    </location>
</feature>
<evidence type="ECO:0000256" key="8">
    <source>
        <dbReference type="ARBA" id="ARBA00047199"/>
    </source>
</evidence>
<dbReference type="GO" id="GO:0030170">
    <property type="term" value="F:pyridoxal phosphate binding"/>
    <property type="evidence" value="ECO:0007669"/>
    <property type="project" value="InterPro"/>
</dbReference>
<dbReference type="InterPro" id="IPR000277">
    <property type="entry name" value="Cys/Met-Metab_PyrdxlP-dep_enz"/>
</dbReference>
<dbReference type="PROSITE" id="PS00868">
    <property type="entry name" value="CYS_MET_METAB_PP"/>
    <property type="match status" value="1"/>
</dbReference>
<evidence type="ECO:0000256" key="5">
    <source>
        <dbReference type="ARBA" id="ARBA00022898"/>
    </source>
</evidence>
<dbReference type="NCBIfam" id="NF005871">
    <property type="entry name" value="PRK07811.1"/>
    <property type="match status" value="1"/>
</dbReference>
<evidence type="ECO:0000256" key="10">
    <source>
        <dbReference type="ARBA" id="ARBA00052699"/>
    </source>
</evidence>
<evidence type="ECO:0000256" key="13">
    <source>
        <dbReference type="SAM" id="MobiDB-lite"/>
    </source>
</evidence>
<evidence type="ECO:0000256" key="3">
    <source>
        <dbReference type="ARBA" id="ARBA00012222"/>
    </source>
</evidence>
<accession>A0AAP3ES31</accession>
<evidence type="ECO:0000256" key="7">
    <source>
        <dbReference type="ARBA" id="ARBA00047175"/>
    </source>
</evidence>
<dbReference type="CDD" id="cd00614">
    <property type="entry name" value="CGS_like"/>
    <property type="match status" value="1"/>
</dbReference>
<sequence length="419" mass="43703">MTEQNVHEDPHATTPDTGAEDAPAHPRGGGFGTRAVHAGQHLDEVFGAVVPPIHLSSTYAPTAVGELRRGYDYGRGTNPTRDALQEQLAALEAGVDESGAPRATGLTFASGLAAETALIMGAGRPGMTIVLGNDVYGGSYRLISRVLAPWGVEHVVVDMGDAEQVAAAVERAAAAGPVMVWLETPSNPMMKISDVAAVAEAAHVHGALLVVDNTFATPYLQSPIALGADVVVHSTTKYIGGHSDVIGGALVIPDAALAEQVKFQQFAAGAVNGPMDAYLTTRGLKTLGVRMDRHQANAQAVAEWLTGRAEVSQVLYPGLPDHPGHELAQRQMRGFGGMVSLRLAGGAAAARRVAESTRLFQLAESLGGIESLMNYPVEMTHASVAGTELAVPDDLLRLSVGIEDAEDLVADLERALDSL</sequence>
<dbReference type="Gene3D" id="3.40.640.10">
    <property type="entry name" value="Type I PLP-dependent aspartate aminotransferase-like (Major domain)"/>
    <property type="match status" value="1"/>
</dbReference>
<organism evidence="14 15">
    <name type="scientific">Micrococcus luteus</name>
    <name type="common">Micrococcus lysodeikticus</name>
    <dbReference type="NCBI Taxonomy" id="1270"/>
    <lineage>
        <taxon>Bacteria</taxon>
        <taxon>Bacillati</taxon>
        <taxon>Actinomycetota</taxon>
        <taxon>Actinomycetes</taxon>
        <taxon>Micrococcales</taxon>
        <taxon>Micrococcaceae</taxon>
        <taxon>Micrococcus</taxon>
    </lineage>
</organism>
<dbReference type="EC" id="4.4.1.11" evidence="3"/>
<comment type="catalytic activity">
    <reaction evidence="10">
        <text>L-methionine + H2O = methanethiol + 2-oxobutanoate + NH4(+)</text>
        <dbReference type="Rhea" id="RHEA:23800"/>
        <dbReference type="ChEBI" id="CHEBI:15377"/>
        <dbReference type="ChEBI" id="CHEBI:16007"/>
        <dbReference type="ChEBI" id="CHEBI:16763"/>
        <dbReference type="ChEBI" id="CHEBI:28938"/>
        <dbReference type="ChEBI" id="CHEBI:57844"/>
        <dbReference type="EC" id="4.4.1.11"/>
    </reaction>
    <physiologicalReaction direction="left-to-right" evidence="10">
        <dbReference type="Rhea" id="RHEA:23801"/>
    </physiologicalReaction>
</comment>
<evidence type="ECO:0000256" key="6">
    <source>
        <dbReference type="ARBA" id="ARBA00023239"/>
    </source>
</evidence>
<evidence type="ECO:0000256" key="1">
    <source>
        <dbReference type="ARBA" id="ARBA00001933"/>
    </source>
</evidence>
<evidence type="ECO:0000256" key="12">
    <source>
        <dbReference type="RuleBase" id="RU362118"/>
    </source>
</evidence>
<dbReference type="Proteomes" id="UP001205867">
    <property type="component" value="Unassembled WGS sequence"/>
</dbReference>
<evidence type="ECO:0000256" key="11">
    <source>
        <dbReference type="PIRSR" id="PIRSR001434-2"/>
    </source>
</evidence>
<feature type="region of interest" description="Disordered" evidence="13">
    <location>
        <begin position="1"/>
        <end position="34"/>
    </location>
</feature>
<dbReference type="GO" id="GO:0019346">
    <property type="term" value="P:transsulfuration"/>
    <property type="evidence" value="ECO:0007669"/>
    <property type="project" value="InterPro"/>
</dbReference>
<proteinExistence type="inferred from homology"/>
<dbReference type="SUPFAM" id="SSF53383">
    <property type="entry name" value="PLP-dependent transferases"/>
    <property type="match status" value="1"/>
</dbReference>
<dbReference type="FunFam" id="3.40.640.10:FF:000046">
    <property type="entry name" value="Cystathionine gamma-lyase"/>
    <property type="match status" value="1"/>
</dbReference>
<dbReference type="GO" id="GO:0019343">
    <property type="term" value="P:cysteine biosynthetic process via cystathionine"/>
    <property type="evidence" value="ECO:0007669"/>
    <property type="project" value="TreeGrafter"/>
</dbReference>
<evidence type="ECO:0000313" key="14">
    <source>
        <dbReference type="EMBL" id="MCV7628916.1"/>
    </source>
</evidence>
<keyword evidence="6" id="KW-0456">Lyase</keyword>